<evidence type="ECO:0000256" key="1">
    <source>
        <dbReference type="ARBA" id="ARBA00004123"/>
    </source>
</evidence>
<dbReference type="GO" id="GO:0043596">
    <property type="term" value="C:nuclear replication fork"/>
    <property type="evidence" value="ECO:0007669"/>
    <property type="project" value="TreeGrafter"/>
</dbReference>
<dbReference type="Pfam" id="PF12341">
    <property type="entry name" value="Mcl1_mid"/>
    <property type="match status" value="1"/>
</dbReference>
<feature type="repeat" description="WD" evidence="5">
    <location>
        <begin position="21"/>
        <end position="52"/>
    </location>
</feature>
<dbReference type="PANTHER" id="PTHR19932">
    <property type="entry name" value="WD REPEAT AND HMG-BOX DNA BINDING PROTEIN"/>
    <property type="match status" value="1"/>
</dbReference>
<dbReference type="Pfam" id="PF24817">
    <property type="entry name" value="WD40_WDHD1_1st"/>
    <property type="match status" value="1"/>
</dbReference>
<evidence type="ECO:0000313" key="10">
    <source>
        <dbReference type="EMBL" id="KZT00847.1"/>
    </source>
</evidence>
<dbReference type="RefSeq" id="XP_040758587.1">
    <property type="nucleotide sequence ID" value="XM_040902802.1"/>
</dbReference>
<evidence type="ECO:0000259" key="7">
    <source>
        <dbReference type="Pfam" id="PF12341"/>
    </source>
</evidence>
<feature type="region of interest" description="Disordered" evidence="6">
    <location>
        <begin position="903"/>
        <end position="949"/>
    </location>
</feature>
<dbReference type="PROSITE" id="PS50294">
    <property type="entry name" value="WD_REPEATS_REGION"/>
    <property type="match status" value="2"/>
</dbReference>
<dbReference type="Gene3D" id="2.130.10.10">
    <property type="entry name" value="YVTN repeat-like/Quinoprotein amine dehydrogenase"/>
    <property type="match status" value="2"/>
</dbReference>
<dbReference type="OrthoDB" id="427368at2759"/>
<sequence>MRHVTHPSHPIPAMSAKAFVNSAHQPGCTCIAFARDGSRVYTGGIDSLVRIWRTDLGANQEPDAAIDAAEGITALTTGRGYWFSGSSDSEVRRYAYGKTEFEALVTNAIGVPIRCVAVDPQSARIAVTSDEPTVKVIDIEDTTNISVLGGHTKAVRKATWHPSGSLLTTCGADGKIIIWDVSEGQCKEEKAIEGIIPAVANADSSEEFAHDCSAIWHTSGQYFFVATRAHEIITISRSDWTKSSTFVDDALSGAITALALSNNGVYLACACKAGVFIWSTETRRLLYRYDGKQTAIITQMAFSPSQNLLAWTDMDGVLTRWAEPIPATAPDPVKLAPGTASMTVPIKRKAIPMLFDDEADAEKAKDDELDVNETVEVDYENDDWILDDLGGAMDDDSEEKKWSGKDGVKEMVSVTKAQPPFQPGSTPMENKKGYLVYNMIGVIEVTDQDTHHIVNVEFHDKSARKGYHFTDHFKYDLASLGERGAVYACRPEQEHPARVTFKPYGTWATQGEWTYELPKGTRVLGVAAGGAPSSGSRRDFDSDLQGNGNVVIATSANELIFMTGTGIERQCLSLQGDFVTMVAGPEWVFVVHRDGATTMDGSQNLTGRLIKFDDFCLLQKDTLPIPKKCTLKWIGITEEGAPAIYDSAGILNIMPRYRAPFSATWTRVLDTNLLERREGKQESYWPIGVAADNLMCLILKGRQEHPGFPRPLIQELPLRLPFHHLDPKEAPLEEHFARESMMLDILRDGLGDELTTDDIFRRELALDKELVQLIQLACKNDRLTRAVDLTRLLHHTSSFDMAIKVAAFYHLVGLQEKMGALKEEREATDLLANSRDGRRQRAKEFLPVPATVKMPTKPSRPRAFQDFKPPSPKHRPGLERATPVIEPASASFTENYSAFGSSLIENDGGVDDSWSSPSSKRKRSSEEDEPAREFQPLGADSSSKRRNLDEIAATVKTAAARPSES</sequence>
<dbReference type="InterPro" id="IPR022100">
    <property type="entry name" value="WDHD1/CFT4_beta-prop_2nd"/>
</dbReference>
<keyword evidence="11" id="KW-1185">Reference proteome</keyword>
<dbReference type="FunCoup" id="A0A165BE23">
    <property type="interactions" value="445"/>
</dbReference>
<dbReference type="InterPro" id="IPR048591">
    <property type="entry name" value="WDHD1/CFT4_hel"/>
</dbReference>
<feature type="region of interest" description="Disordered" evidence="6">
    <location>
        <begin position="852"/>
        <end position="885"/>
    </location>
</feature>
<dbReference type="SUPFAM" id="SSF50978">
    <property type="entry name" value="WD40 repeat-like"/>
    <property type="match status" value="1"/>
</dbReference>
<dbReference type="InterPro" id="IPR036322">
    <property type="entry name" value="WD40_repeat_dom_sf"/>
</dbReference>
<dbReference type="PROSITE" id="PS00678">
    <property type="entry name" value="WD_REPEATS_1"/>
    <property type="match status" value="1"/>
</dbReference>
<dbReference type="Pfam" id="PF20946">
    <property type="entry name" value="Ctf4_C"/>
    <property type="match status" value="1"/>
</dbReference>
<dbReference type="InterPro" id="IPR057646">
    <property type="entry name" value="WD40_WDHD1_1st"/>
</dbReference>
<evidence type="ECO:0000313" key="11">
    <source>
        <dbReference type="Proteomes" id="UP000076871"/>
    </source>
</evidence>
<feature type="repeat" description="WD" evidence="5">
    <location>
        <begin position="148"/>
        <end position="189"/>
    </location>
</feature>
<feature type="domain" description="WDHD1/CFT4 helical bundle" evidence="8">
    <location>
        <begin position="732"/>
        <end position="826"/>
    </location>
</feature>
<evidence type="ECO:0000259" key="9">
    <source>
        <dbReference type="Pfam" id="PF24817"/>
    </source>
</evidence>
<keyword evidence="2 5" id="KW-0853">WD repeat</keyword>
<dbReference type="Proteomes" id="UP000076871">
    <property type="component" value="Unassembled WGS sequence"/>
</dbReference>
<evidence type="ECO:0000256" key="6">
    <source>
        <dbReference type="SAM" id="MobiDB-lite"/>
    </source>
</evidence>
<dbReference type="AlphaFoldDB" id="A0A165BE23"/>
<dbReference type="SMART" id="SM00320">
    <property type="entry name" value="WD40"/>
    <property type="match status" value="5"/>
</dbReference>
<evidence type="ECO:0000256" key="4">
    <source>
        <dbReference type="ARBA" id="ARBA00023242"/>
    </source>
</evidence>
<dbReference type="InterPro" id="IPR001680">
    <property type="entry name" value="WD40_rpt"/>
</dbReference>
<dbReference type="GO" id="GO:0003682">
    <property type="term" value="F:chromatin binding"/>
    <property type="evidence" value="ECO:0007669"/>
    <property type="project" value="TreeGrafter"/>
</dbReference>
<dbReference type="GO" id="GO:0000278">
    <property type="term" value="P:mitotic cell cycle"/>
    <property type="evidence" value="ECO:0007669"/>
    <property type="project" value="TreeGrafter"/>
</dbReference>
<feature type="domain" description="WDHD1/CFT4 second beta-propeller" evidence="7">
    <location>
        <begin position="420"/>
        <end position="721"/>
    </location>
</feature>
<feature type="domain" description="WDHD1 first WD40" evidence="9">
    <location>
        <begin position="22"/>
        <end position="318"/>
    </location>
</feature>
<dbReference type="InParanoid" id="A0A165BE23"/>
<organism evidence="10 11">
    <name type="scientific">Laetiporus sulphureus 93-53</name>
    <dbReference type="NCBI Taxonomy" id="1314785"/>
    <lineage>
        <taxon>Eukaryota</taxon>
        <taxon>Fungi</taxon>
        <taxon>Dikarya</taxon>
        <taxon>Basidiomycota</taxon>
        <taxon>Agaricomycotina</taxon>
        <taxon>Agaricomycetes</taxon>
        <taxon>Polyporales</taxon>
        <taxon>Laetiporus</taxon>
    </lineage>
</organism>
<dbReference type="InterPro" id="IPR015943">
    <property type="entry name" value="WD40/YVTN_repeat-like_dom_sf"/>
</dbReference>
<protein>
    <submittedName>
        <fullName evidence="10">WD40 repeat-like protein</fullName>
    </submittedName>
</protein>
<comment type="subcellular location">
    <subcellularLocation>
        <location evidence="1">Nucleus</location>
    </subcellularLocation>
</comment>
<proteinExistence type="predicted"/>
<reference evidence="10 11" key="1">
    <citation type="journal article" date="2016" name="Mol. Biol. Evol.">
        <title>Comparative Genomics of Early-Diverging Mushroom-Forming Fungi Provides Insights into the Origins of Lignocellulose Decay Capabilities.</title>
        <authorList>
            <person name="Nagy L.G."/>
            <person name="Riley R."/>
            <person name="Tritt A."/>
            <person name="Adam C."/>
            <person name="Daum C."/>
            <person name="Floudas D."/>
            <person name="Sun H."/>
            <person name="Yadav J.S."/>
            <person name="Pangilinan J."/>
            <person name="Larsson K.H."/>
            <person name="Matsuura K."/>
            <person name="Barry K."/>
            <person name="Labutti K."/>
            <person name="Kuo R."/>
            <person name="Ohm R.A."/>
            <person name="Bhattacharya S.S."/>
            <person name="Shirouzu T."/>
            <person name="Yoshinaga Y."/>
            <person name="Martin F.M."/>
            <person name="Grigoriev I.V."/>
            <person name="Hibbett D.S."/>
        </authorList>
    </citation>
    <scope>NUCLEOTIDE SEQUENCE [LARGE SCALE GENOMIC DNA]</scope>
    <source>
        <strain evidence="10 11">93-53</strain>
    </source>
</reference>
<dbReference type="GO" id="GO:0006261">
    <property type="term" value="P:DNA-templated DNA replication"/>
    <property type="evidence" value="ECO:0007669"/>
    <property type="project" value="TreeGrafter"/>
</dbReference>
<dbReference type="EMBL" id="KV427675">
    <property type="protein sequence ID" value="KZT00847.1"/>
    <property type="molecule type" value="Genomic_DNA"/>
</dbReference>
<evidence type="ECO:0000259" key="8">
    <source>
        <dbReference type="Pfam" id="PF20946"/>
    </source>
</evidence>
<keyword evidence="3" id="KW-0677">Repeat</keyword>
<evidence type="ECO:0000256" key="2">
    <source>
        <dbReference type="ARBA" id="ARBA00022574"/>
    </source>
</evidence>
<dbReference type="PROSITE" id="PS50082">
    <property type="entry name" value="WD_REPEATS_2"/>
    <property type="match status" value="2"/>
</dbReference>
<accession>A0A165BE23</accession>
<gene>
    <name evidence="10" type="ORF">LAESUDRAFT_523627</name>
</gene>
<dbReference type="InterPro" id="IPR019775">
    <property type="entry name" value="WD40_repeat_CS"/>
</dbReference>
<dbReference type="PANTHER" id="PTHR19932:SF10">
    <property type="entry name" value="WD REPEAT AND HMG-BOX DNA-BINDING PROTEIN 1"/>
    <property type="match status" value="1"/>
</dbReference>
<dbReference type="GeneID" id="63819833"/>
<name>A0A165BE23_9APHY</name>
<keyword evidence="4" id="KW-0539">Nucleus</keyword>
<dbReference type="GO" id="GO:0006281">
    <property type="term" value="P:DNA repair"/>
    <property type="evidence" value="ECO:0007669"/>
    <property type="project" value="TreeGrafter"/>
</dbReference>
<dbReference type="STRING" id="1314785.A0A165BE23"/>
<evidence type="ECO:0000256" key="3">
    <source>
        <dbReference type="ARBA" id="ARBA00022737"/>
    </source>
</evidence>
<evidence type="ECO:0000256" key="5">
    <source>
        <dbReference type="PROSITE-ProRule" id="PRU00221"/>
    </source>
</evidence>